<gene>
    <name evidence="2" type="ORF">L0664_15850</name>
</gene>
<dbReference type="Proteomes" id="UP001200557">
    <property type="component" value="Unassembled WGS sequence"/>
</dbReference>
<keyword evidence="1" id="KW-0472">Membrane</keyword>
<dbReference type="RefSeq" id="WP_235226873.1">
    <property type="nucleotide sequence ID" value="NZ_JAKGAQ010000004.1"/>
</dbReference>
<comment type="caution">
    <text evidence="2">The sequence shown here is derived from an EMBL/GenBank/DDBJ whole genome shotgun (WGS) entry which is preliminary data.</text>
</comment>
<proteinExistence type="predicted"/>
<reference evidence="2 3" key="1">
    <citation type="submission" date="2022-01" db="EMBL/GenBank/DDBJ databases">
        <title>Octadecabacter sp. nov., isolated from a marine alga.</title>
        <authorList>
            <person name="Jin M.S."/>
            <person name="Kim H.M."/>
            <person name="Han D.M."/>
            <person name="Jung J.J."/>
            <person name="Jeon C.O."/>
        </authorList>
    </citation>
    <scope>NUCLEOTIDE SEQUENCE [LARGE SCALE GENOMIC DNA]</scope>
    <source>
        <strain evidence="2 3">G9-8</strain>
    </source>
</reference>
<evidence type="ECO:0000256" key="1">
    <source>
        <dbReference type="SAM" id="Phobius"/>
    </source>
</evidence>
<protein>
    <submittedName>
        <fullName evidence="2">Uncharacterized protein</fullName>
    </submittedName>
</protein>
<keyword evidence="1" id="KW-1133">Transmembrane helix</keyword>
<keyword evidence="1" id="KW-0812">Transmembrane</keyword>
<sequence length="172" mass="18381">MTRKSFERGLLAPARDMNIGVPSAVIGLFPVVVPLFSVSTISITESFHLPPLGSGGDRVLMDTHDDTISISAVLPGTERFVWKSALELLAQVTLGVNPWQSMTGGLTGGMQLWTSMTLRSDIYIKNLSFSATAQKRDAIDVSMTLAHLPRNQLLTLGLEAVGVGAAIAIDMT</sequence>
<dbReference type="EMBL" id="JAKGAQ010000004">
    <property type="protein sequence ID" value="MCF2872550.1"/>
    <property type="molecule type" value="Genomic_DNA"/>
</dbReference>
<keyword evidence="3" id="KW-1185">Reference proteome</keyword>
<evidence type="ECO:0000313" key="3">
    <source>
        <dbReference type="Proteomes" id="UP001200557"/>
    </source>
</evidence>
<organism evidence="2 3">
    <name type="scientific">Octadecabacter dasysiphoniae</name>
    <dbReference type="NCBI Taxonomy" id="2909341"/>
    <lineage>
        <taxon>Bacteria</taxon>
        <taxon>Pseudomonadati</taxon>
        <taxon>Pseudomonadota</taxon>
        <taxon>Alphaproteobacteria</taxon>
        <taxon>Rhodobacterales</taxon>
        <taxon>Roseobacteraceae</taxon>
        <taxon>Octadecabacter</taxon>
    </lineage>
</organism>
<name>A0ABS9D1P0_9RHOB</name>
<feature type="transmembrane region" description="Helical" evidence="1">
    <location>
        <begin position="21"/>
        <end position="43"/>
    </location>
</feature>
<evidence type="ECO:0000313" key="2">
    <source>
        <dbReference type="EMBL" id="MCF2872550.1"/>
    </source>
</evidence>
<accession>A0ABS9D1P0</accession>